<organism evidence="6">
    <name type="scientific">Enterobius vermicularis</name>
    <name type="common">Human pinworm</name>
    <dbReference type="NCBI Taxonomy" id="51028"/>
    <lineage>
        <taxon>Eukaryota</taxon>
        <taxon>Metazoa</taxon>
        <taxon>Ecdysozoa</taxon>
        <taxon>Nematoda</taxon>
        <taxon>Chromadorea</taxon>
        <taxon>Rhabditida</taxon>
        <taxon>Spirurina</taxon>
        <taxon>Oxyuridomorpha</taxon>
        <taxon>Oxyuroidea</taxon>
        <taxon>Oxyuridae</taxon>
        <taxon>Enterobius</taxon>
    </lineage>
</organism>
<evidence type="ECO:0000259" key="3">
    <source>
        <dbReference type="PROSITE" id="PS50015"/>
    </source>
</evidence>
<reference evidence="6" key="1">
    <citation type="submission" date="2017-02" db="UniProtKB">
        <authorList>
            <consortium name="WormBaseParasite"/>
        </authorList>
    </citation>
    <scope>IDENTIFICATION</scope>
</reference>
<protein>
    <submittedName>
        <fullName evidence="6">Saposin B-type domain-containing protein</fullName>
    </submittedName>
</protein>
<dbReference type="InterPro" id="IPR011001">
    <property type="entry name" value="Saposin-like"/>
</dbReference>
<dbReference type="EMBL" id="UXUI01009491">
    <property type="protein sequence ID" value="VDD93826.1"/>
    <property type="molecule type" value="Genomic_DNA"/>
</dbReference>
<dbReference type="PANTHER" id="PTHR11480:SF3">
    <property type="entry name" value="BCDNA.GH08312"/>
    <property type="match status" value="1"/>
</dbReference>
<dbReference type="OrthoDB" id="69496at2759"/>
<sequence length="222" mass="25702">MRVLLIVAAVLLLVDGEKQYMLKTNKTPKSPLSSNSAVCDECKMLVARFDKALEDPEKVTELKAILRMLCHETSYVEECKVFVGRLDYFIEHIKPYLKNPEEACKHLRMCSNKKIETFHRVSLAYMDRFRDYNSMKSSLLCEECEFAATELKTVVEDERSQKKVKTFLSHEVCSRLRRYQGSCDLMLDEFLPTLFEEMGKMLTSTKQARILMQHYGDLSVAG</sequence>
<feature type="chain" id="PRO_5043122860" evidence="2">
    <location>
        <begin position="17"/>
        <end position="222"/>
    </location>
</feature>
<keyword evidence="1" id="KW-1015">Disulfide bond</keyword>
<dbReference type="Gene3D" id="1.10.225.10">
    <property type="entry name" value="Saposin-like"/>
    <property type="match status" value="2"/>
</dbReference>
<keyword evidence="5" id="KW-1185">Reference proteome</keyword>
<feature type="domain" description="Saposin B-type" evidence="3">
    <location>
        <begin position="35"/>
        <end position="114"/>
    </location>
</feature>
<dbReference type="InterPro" id="IPR051428">
    <property type="entry name" value="Sphingo_Act-Surfact_Prot"/>
</dbReference>
<dbReference type="WBParaSite" id="EVEC_0000913601-mRNA-1">
    <property type="protein sequence ID" value="EVEC_0000913601-mRNA-1"/>
    <property type="gene ID" value="EVEC_0000913601"/>
</dbReference>
<dbReference type="SMART" id="SM00741">
    <property type="entry name" value="SapB"/>
    <property type="match status" value="2"/>
</dbReference>
<dbReference type="SUPFAM" id="SSF47862">
    <property type="entry name" value="Saposin"/>
    <property type="match status" value="1"/>
</dbReference>
<proteinExistence type="predicted"/>
<evidence type="ECO:0000256" key="2">
    <source>
        <dbReference type="SAM" id="SignalP"/>
    </source>
</evidence>
<dbReference type="PROSITE" id="PS50015">
    <property type="entry name" value="SAP_B"/>
    <property type="match status" value="1"/>
</dbReference>
<dbReference type="STRING" id="51028.A0A0N4VEM0"/>
<accession>A0A0N4VEM0</accession>
<dbReference type="PANTHER" id="PTHR11480">
    <property type="entry name" value="SAPOSIN-RELATED"/>
    <property type="match status" value="1"/>
</dbReference>
<dbReference type="AlphaFoldDB" id="A0A0N4VEM0"/>
<gene>
    <name evidence="4" type="ORF">EVEC_LOCUS8577</name>
</gene>
<keyword evidence="2" id="KW-0732">Signal</keyword>
<feature type="signal peptide" evidence="2">
    <location>
        <begin position="1"/>
        <end position="16"/>
    </location>
</feature>
<dbReference type="Proteomes" id="UP000274131">
    <property type="component" value="Unassembled WGS sequence"/>
</dbReference>
<dbReference type="InterPro" id="IPR008139">
    <property type="entry name" value="SaposinB_dom"/>
</dbReference>
<evidence type="ECO:0000313" key="5">
    <source>
        <dbReference type="Proteomes" id="UP000274131"/>
    </source>
</evidence>
<evidence type="ECO:0000313" key="4">
    <source>
        <dbReference type="EMBL" id="VDD93826.1"/>
    </source>
</evidence>
<evidence type="ECO:0000256" key="1">
    <source>
        <dbReference type="ARBA" id="ARBA00023157"/>
    </source>
</evidence>
<evidence type="ECO:0000313" key="6">
    <source>
        <dbReference type="WBParaSite" id="EVEC_0000913601-mRNA-1"/>
    </source>
</evidence>
<name>A0A0N4VEM0_ENTVE</name>
<reference evidence="4 5" key="2">
    <citation type="submission" date="2018-10" db="EMBL/GenBank/DDBJ databases">
        <authorList>
            <consortium name="Pathogen Informatics"/>
        </authorList>
    </citation>
    <scope>NUCLEOTIDE SEQUENCE [LARGE SCALE GENOMIC DNA]</scope>
</reference>